<proteinExistence type="inferred from homology"/>
<sequence>MVETNEFDSGISNNRTNRIGESIIDVELVTSEQFNSNIFPEKEQETKNLNEVKRKKRKIKKHFTQIHVNDEKNNKFVLPNNDDLRVDDFIVEDGSSDFDVDDIIRVEGGIKSSDDEYDEKISNDFIEDTSLNVHKNSLGRKFSETEVRAEIREFIQLMKDAANKDEIAYSDGKVAISKLKMIDEVCKRVSMNNLSNYFISEGVLDVLSQWLSPFKDGTLPNLSIRNKILKLISNIPLGEEDVTSTELGKTLCKLWKNSAETIENRQIIRTLIQRWVRLISKDRPPSLETIDKVPITPESLKSQIKSNNNESTSKKSSFHIEPRTARIPINTGYNFKIIPQNDSSSIEHNASTFTDKSIGNISINRSSRTRNRSKHAMKISLEGKGL</sequence>
<accession>A0A0S4TGY9</accession>
<comment type="subcellular location">
    <subcellularLocation>
        <location evidence="2">Nucleus</location>
    </subcellularLocation>
</comment>
<dbReference type="GO" id="GO:0016973">
    <property type="term" value="P:poly(A)+ mRNA export from nucleus"/>
    <property type="evidence" value="ECO:0007669"/>
    <property type="project" value="TreeGrafter"/>
</dbReference>
<dbReference type="EMBL" id="JTAI01000009">
    <property type="protein sequence ID" value="PPS94129.1"/>
    <property type="molecule type" value="Genomic_DNA"/>
</dbReference>
<feature type="compositionally biased region" description="Basic residues" evidence="3">
    <location>
        <begin position="367"/>
        <end position="377"/>
    </location>
</feature>
<dbReference type="Proteomes" id="UP001429100">
    <property type="component" value="Unassembled WGS sequence"/>
</dbReference>
<organism evidence="5">
    <name type="scientific">Cryptosporidium hominis</name>
    <dbReference type="NCBI Taxonomy" id="237895"/>
    <lineage>
        <taxon>Eukaryota</taxon>
        <taxon>Sar</taxon>
        <taxon>Alveolata</taxon>
        <taxon>Apicomplexa</taxon>
        <taxon>Conoidasida</taxon>
        <taxon>Coccidia</taxon>
        <taxon>Eucoccidiorida</taxon>
        <taxon>Eimeriorina</taxon>
        <taxon>Cryptosporidiidae</taxon>
        <taxon>Cryptosporidium</taxon>
    </lineage>
</organism>
<evidence type="ECO:0000256" key="3">
    <source>
        <dbReference type="SAM" id="MobiDB-lite"/>
    </source>
</evidence>
<dbReference type="PANTHER" id="PTHR46010:SF1">
    <property type="entry name" value="PROTEIN IWS1 HOMOLOG"/>
    <property type="match status" value="1"/>
</dbReference>
<dbReference type="Gene3D" id="1.20.930.10">
    <property type="entry name" value="Conserved domain common to transcription factors TFIIS, elongin A, CRSP70"/>
    <property type="match status" value="1"/>
</dbReference>
<keyword evidence="2" id="KW-0539">Nucleus</keyword>
<dbReference type="PANTHER" id="PTHR46010">
    <property type="entry name" value="PROTEIN IWS1 HOMOLOG"/>
    <property type="match status" value="1"/>
</dbReference>
<evidence type="ECO:0000313" key="6">
    <source>
        <dbReference type="EMBL" id="PPS94129.1"/>
    </source>
</evidence>
<evidence type="ECO:0000313" key="5">
    <source>
        <dbReference type="EMBL" id="CUV06105.1"/>
    </source>
</evidence>
<dbReference type="Pfam" id="PF08711">
    <property type="entry name" value="Med26"/>
    <property type="match status" value="1"/>
</dbReference>
<dbReference type="EMBL" id="LN877951">
    <property type="protein sequence ID" value="CUV06105.1"/>
    <property type="molecule type" value="Genomic_DNA"/>
</dbReference>
<dbReference type="InterPro" id="IPR035441">
    <property type="entry name" value="TFIIS/LEDGF_dom_sf"/>
</dbReference>
<feature type="region of interest" description="Disordered" evidence="3">
    <location>
        <begin position="298"/>
        <end position="319"/>
    </location>
</feature>
<dbReference type="OrthoDB" id="21124at2759"/>
<dbReference type="InterPro" id="IPR051037">
    <property type="entry name" value="RNAPII_TF_IWS1"/>
</dbReference>
<dbReference type="GO" id="GO:0005634">
    <property type="term" value="C:nucleus"/>
    <property type="evidence" value="ECO:0007669"/>
    <property type="project" value="UniProtKB-SubCell"/>
</dbReference>
<evidence type="ECO:0000259" key="4">
    <source>
        <dbReference type="PROSITE" id="PS51319"/>
    </source>
</evidence>
<comment type="similarity">
    <text evidence="1">Belongs to the IWS1 family.</text>
</comment>
<reference evidence="6 7" key="1">
    <citation type="submission" date="2014-11" db="EMBL/GenBank/DDBJ databases">
        <title>Comparative genomic analysis of Cryptosporidium hominis reveals occurrence of genetic recombination in virulent subtypes.</title>
        <authorList>
            <person name="Guo Y."/>
            <person name="Tang K."/>
            <person name="Frace M."/>
            <person name="Li N."/>
            <person name="Roellig D.M."/>
            <person name="Sammons S."/>
            <person name="Knipe K."/>
            <person name="Rowe L."/>
            <person name="Feng Y."/>
            <person name="Xiao L."/>
        </authorList>
    </citation>
    <scope>NUCLEOTIDE SEQUENCE [LARGE SCALE GENOMIC DNA]</scope>
    <source>
        <strain evidence="6">30976</strain>
    </source>
</reference>
<dbReference type="VEuPathDB" id="CryptoDB:GY17_00002998"/>
<dbReference type="AlphaFoldDB" id="A0A0S4TGY9"/>
<feature type="domain" description="TFIIS N-terminal" evidence="4">
    <location>
        <begin position="205"/>
        <end position="282"/>
    </location>
</feature>
<protein>
    <submittedName>
        <fullName evidence="6">Transcription factor IIS domain containing protein</fullName>
    </submittedName>
</protein>
<dbReference type="VEuPathDB" id="CryptoDB:Chro.50270"/>
<reference evidence="5" key="2">
    <citation type="submission" date="2015-08" db="EMBL/GenBank/DDBJ databases">
        <authorList>
            <person name="Babu N.S."/>
            <person name="Beckwith C.J."/>
            <person name="Beseler K.G."/>
            <person name="Brison A."/>
            <person name="Carone J.V."/>
            <person name="Caskin T.P."/>
            <person name="Diamond M."/>
            <person name="Durham M.E."/>
            <person name="Foxe J.M."/>
            <person name="Go M."/>
            <person name="Henderson B.A."/>
            <person name="Jones I.B."/>
            <person name="McGettigan J.A."/>
            <person name="Micheletti S.J."/>
            <person name="Nasrallah M.E."/>
            <person name="Ortiz D."/>
            <person name="Piller C.R."/>
            <person name="Privatt S.R."/>
            <person name="Schneider S.L."/>
            <person name="Sharp S."/>
            <person name="Smith T.C."/>
            <person name="Stanton J.D."/>
            <person name="Ullery H.E."/>
            <person name="Wilson R.J."/>
            <person name="Serrano M.G."/>
            <person name="Buck G."/>
            <person name="Lee V."/>
            <person name="Wang Y."/>
            <person name="Carvalho R."/>
            <person name="Voegtly L."/>
            <person name="Shi R."/>
            <person name="Duckworth R."/>
            <person name="Johnson A."/>
            <person name="Loviza R."/>
            <person name="Walstead R."/>
            <person name="Shah Z."/>
            <person name="Kiflezghi M."/>
            <person name="Wade K."/>
            <person name="Ball S.L."/>
            <person name="Bradley K.W."/>
            <person name="Asai D.J."/>
            <person name="Bowman C.A."/>
            <person name="Russell D.A."/>
            <person name="Pope W.H."/>
            <person name="Jacobs-Sera D."/>
            <person name="Hendrix R.W."/>
            <person name="Hatfull G.F."/>
        </authorList>
    </citation>
    <scope>NUCLEOTIDE SEQUENCE [LARGE SCALE GENOMIC DNA]</scope>
</reference>
<dbReference type="VEuPathDB" id="CryptoDB:ChTU502y2012_385g0030"/>
<dbReference type="PROSITE" id="PS51319">
    <property type="entry name" value="TFIIS_N"/>
    <property type="match status" value="1"/>
</dbReference>
<evidence type="ECO:0000256" key="1">
    <source>
        <dbReference type="ARBA" id="ARBA00037992"/>
    </source>
</evidence>
<keyword evidence="7" id="KW-1185">Reference proteome</keyword>
<reference evidence="6 7" key="3">
    <citation type="submission" date="2017-10" db="EMBL/GenBank/DDBJ databases">
        <title>Consistent, comparative and evidence-based genome annotation and re-annotation for the closely-related species, Cryptosporidium parvum, C. hominis and C. tyzzeri.</title>
        <authorList>
            <person name="Baptista R.P."/>
            <person name="Li Y."/>
            <person name="Sateriale A."/>
            <person name="Striepen B."/>
            <person name="Kissinger J.C."/>
        </authorList>
    </citation>
    <scope>NUCLEOTIDE SEQUENCE [LARGE SCALE GENOMIC DNA]</scope>
    <source>
        <strain evidence="6">30976</strain>
    </source>
</reference>
<feature type="compositionally biased region" description="Low complexity" evidence="3">
    <location>
        <begin position="305"/>
        <end position="315"/>
    </location>
</feature>
<feature type="region of interest" description="Disordered" evidence="3">
    <location>
        <begin position="365"/>
        <end position="386"/>
    </location>
</feature>
<dbReference type="InterPro" id="IPR017923">
    <property type="entry name" value="TFIIS_N"/>
</dbReference>
<gene>
    <name evidence="5" type="ORF">CHUDEA5_1150</name>
    <name evidence="6" type="ORF">GY17_00002998</name>
</gene>
<evidence type="ECO:0000313" key="7">
    <source>
        <dbReference type="Proteomes" id="UP001429100"/>
    </source>
</evidence>
<dbReference type="VEuPathDB" id="CryptoDB:CHUDEA5_1150"/>
<name>A0A0S4TGY9_CRYHO</name>
<evidence type="ECO:0000256" key="2">
    <source>
        <dbReference type="PROSITE-ProRule" id="PRU00649"/>
    </source>
</evidence>
<dbReference type="Proteomes" id="UP000199752">
    <property type="component" value="Chromosome 5"/>
</dbReference>